<dbReference type="STRING" id="246404.A0A507DE59"/>
<protein>
    <recommendedName>
        <fullName evidence="1">Eukaryotic translation initiation factor 3 subunit K</fullName>
        <shortName evidence="1">eIF3k</shortName>
    </recommendedName>
    <alternativeName>
        <fullName evidence="1">eIF-3 p25</fullName>
    </alternativeName>
</protein>
<name>A0A507DE59_9FUNG</name>
<dbReference type="InterPro" id="IPR033464">
    <property type="entry name" value="CSN8_PSD8_EIF3K"/>
</dbReference>
<dbReference type="PANTHER" id="PTHR13022">
    <property type="entry name" value="EUKARYOTIC TRANSLATION INITIATION FACTOR 3 SUBUNIT 11"/>
    <property type="match status" value="1"/>
</dbReference>
<keyword evidence="4" id="KW-1185">Reference proteome</keyword>
<dbReference type="Gene3D" id="1.25.40.250">
    <property type="entry name" value="ARM repeat, domain 1"/>
    <property type="match status" value="1"/>
</dbReference>
<dbReference type="GO" id="GO:0001732">
    <property type="term" value="P:formation of cytoplasmic translation initiation complex"/>
    <property type="evidence" value="ECO:0007669"/>
    <property type="project" value="UniProtKB-UniRule"/>
</dbReference>
<dbReference type="Pfam" id="PF10075">
    <property type="entry name" value="CSN8_PSD8_EIF3K"/>
    <property type="match status" value="1"/>
</dbReference>
<sequence>MTRPEEINAIVESVGRYDSNNLLTLEAYVLSQLSANSPDPSANLAVLKLYQFNPALTNIATVTAILSLALASLPDPHFNLAISLIAADVASNKYVADLIRIQALLESCRFTQFWAAYDAGIKVPTYDAKIKAGGAPVSISQQFPAFATQIRKYITSTLGYTYQQISLAQFKEYVHLDKKELTAWISQSGCSVNSDDATLVDFPSTPENIPKPALVKENIKFEQLTKIIGVSRISV</sequence>
<dbReference type="HAMAP" id="MF_03010">
    <property type="entry name" value="eIF3k"/>
    <property type="match status" value="1"/>
</dbReference>
<dbReference type="PANTHER" id="PTHR13022:SF0">
    <property type="entry name" value="EUKARYOTIC TRANSLATION INITIATION FACTOR 3 SUBUNIT K"/>
    <property type="match status" value="1"/>
</dbReference>
<evidence type="ECO:0000256" key="1">
    <source>
        <dbReference type="HAMAP-Rule" id="MF_03010"/>
    </source>
</evidence>
<dbReference type="GO" id="GO:0005852">
    <property type="term" value="C:eukaryotic translation initiation factor 3 complex"/>
    <property type="evidence" value="ECO:0007669"/>
    <property type="project" value="UniProtKB-UniRule"/>
</dbReference>
<dbReference type="GO" id="GO:0043022">
    <property type="term" value="F:ribosome binding"/>
    <property type="evidence" value="ECO:0007669"/>
    <property type="project" value="InterPro"/>
</dbReference>
<dbReference type="GO" id="GO:0006446">
    <property type="term" value="P:regulation of translational initiation"/>
    <property type="evidence" value="ECO:0007669"/>
    <property type="project" value="InterPro"/>
</dbReference>
<dbReference type="Proteomes" id="UP000320333">
    <property type="component" value="Unassembled WGS sequence"/>
</dbReference>
<dbReference type="SUPFAM" id="SSF48371">
    <property type="entry name" value="ARM repeat"/>
    <property type="match status" value="1"/>
</dbReference>
<dbReference type="GO" id="GO:0003743">
    <property type="term" value="F:translation initiation factor activity"/>
    <property type="evidence" value="ECO:0007669"/>
    <property type="project" value="UniProtKB-UniRule"/>
</dbReference>
<dbReference type="InterPro" id="IPR016020">
    <property type="entry name" value="Transl_init_fac_sub12_N_euk"/>
</dbReference>
<dbReference type="GO" id="GO:0033290">
    <property type="term" value="C:eukaryotic 48S preinitiation complex"/>
    <property type="evidence" value="ECO:0007669"/>
    <property type="project" value="UniProtKB-UniRule"/>
</dbReference>
<comment type="caution">
    <text evidence="3">The sequence shown here is derived from an EMBL/GenBank/DDBJ whole genome shotgun (WGS) entry which is preliminary data.</text>
</comment>
<evidence type="ECO:0000313" key="3">
    <source>
        <dbReference type="EMBL" id="TPX49816.1"/>
    </source>
</evidence>
<comment type="similarity">
    <text evidence="1">Belongs to the eIF-3 subunit K family.</text>
</comment>
<dbReference type="InterPro" id="IPR016024">
    <property type="entry name" value="ARM-type_fold"/>
</dbReference>
<dbReference type="GO" id="GO:0003723">
    <property type="term" value="F:RNA binding"/>
    <property type="evidence" value="ECO:0007669"/>
    <property type="project" value="UniProtKB-UniRule"/>
</dbReference>
<keyword evidence="1" id="KW-0963">Cytoplasm</keyword>
<dbReference type="SUPFAM" id="SSF46785">
    <property type="entry name" value="Winged helix' DNA-binding domain"/>
    <property type="match status" value="1"/>
</dbReference>
<keyword evidence="1" id="KW-0396">Initiation factor</keyword>
<dbReference type="AlphaFoldDB" id="A0A507DE59"/>
<accession>A0A507DE59</accession>
<evidence type="ECO:0000259" key="2">
    <source>
        <dbReference type="Pfam" id="PF10075"/>
    </source>
</evidence>
<dbReference type="EMBL" id="QEAP01001198">
    <property type="protein sequence ID" value="TPX49816.1"/>
    <property type="molecule type" value="Genomic_DNA"/>
</dbReference>
<comment type="function">
    <text evidence="1">Component of the eukaryotic translation initiation factor 3 (eIF-3) complex, which is involved in protein synthesis of a specialized repertoire of mRNAs and, together with other initiation factors, stimulates binding of mRNA and methionyl-tRNAi to the 40S ribosome. The eIF-3 complex specifically targets and initiates translation of a subset of mRNAs involved in cell proliferation.</text>
</comment>
<evidence type="ECO:0000313" key="4">
    <source>
        <dbReference type="Proteomes" id="UP000320333"/>
    </source>
</evidence>
<proteinExistence type="inferred from homology"/>
<feature type="domain" description="CSN8/PSMD8/EIF3K" evidence="2">
    <location>
        <begin position="60"/>
        <end position="200"/>
    </location>
</feature>
<dbReference type="InterPro" id="IPR036388">
    <property type="entry name" value="WH-like_DNA-bd_sf"/>
</dbReference>
<dbReference type="OrthoDB" id="337745at2759"/>
<comment type="subunit">
    <text evidence="1">Component of the eukaryotic translation initiation factor 3 (eIF-3) complex.</text>
</comment>
<dbReference type="GO" id="GO:0016282">
    <property type="term" value="C:eukaryotic 43S preinitiation complex"/>
    <property type="evidence" value="ECO:0007669"/>
    <property type="project" value="UniProtKB-UniRule"/>
</dbReference>
<dbReference type="Gene3D" id="1.10.10.10">
    <property type="entry name" value="Winged helix-like DNA-binding domain superfamily/Winged helix DNA-binding domain"/>
    <property type="match status" value="1"/>
</dbReference>
<gene>
    <name evidence="3" type="ORF">CcCBS67573_g10138</name>
</gene>
<organism evidence="3 4">
    <name type="scientific">Chytriomyces confervae</name>
    <dbReference type="NCBI Taxonomy" id="246404"/>
    <lineage>
        <taxon>Eukaryota</taxon>
        <taxon>Fungi</taxon>
        <taxon>Fungi incertae sedis</taxon>
        <taxon>Chytridiomycota</taxon>
        <taxon>Chytridiomycota incertae sedis</taxon>
        <taxon>Chytridiomycetes</taxon>
        <taxon>Chytridiales</taxon>
        <taxon>Chytriomycetaceae</taxon>
        <taxon>Chytriomyces</taxon>
    </lineage>
</organism>
<dbReference type="InterPro" id="IPR009374">
    <property type="entry name" value="eIF3k"/>
</dbReference>
<keyword evidence="1" id="KW-0648">Protein biosynthesis</keyword>
<reference evidence="3 4" key="1">
    <citation type="journal article" date="2019" name="Sci. Rep.">
        <title>Comparative genomics of chytrid fungi reveal insights into the obligate biotrophic and pathogenic lifestyle of Synchytrium endobioticum.</title>
        <authorList>
            <person name="van de Vossenberg B.T.L.H."/>
            <person name="Warris S."/>
            <person name="Nguyen H.D.T."/>
            <person name="van Gent-Pelzer M.P.E."/>
            <person name="Joly D.L."/>
            <person name="van de Geest H.C."/>
            <person name="Bonants P.J.M."/>
            <person name="Smith D.S."/>
            <person name="Levesque C.A."/>
            <person name="van der Lee T.A.J."/>
        </authorList>
    </citation>
    <scope>NUCLEOTIDE SEQUENCE [LARGE SCALE GENOMIC DNA]</scope>
    <source>
        <strain evidence="3 4">CBS 675.73</strain>
    </source>
</reference>
<dbReference type="InterPro" id="IPR036390">
    <property type="entry name" value="WH_DNA-bd_sf"/>
</dbReference>
<comment type="subcellular location">
    <subcellularLocation>
        <location evidence="1">Cytoplasm</location>
    </subcellularLocation>
</comment>